<dbReference type="RefSeq" id="XP_013762921.1">
    <property type="nucleotide sequence ID" value="XM_013907467.1"/>
</dbReference>
<dbReference type="InterPro" id="IPR005482">
    <property type="entry name" value="Biotin_COase_C"/>
</dbReference>
<dbReference type="InterPro" id="IPR011764">
    <property type="entry name" value="Biotin_carboxylation_dom"/>
</dbReference>
<dbReference type="InterPro" id="IPR005479">
    <property type="entry name" value="CPAse_ATP-bd"/>
</dbReference>
<dbReference type="PROSITE" id="PS00867">
    <property type="entry name" value="CPSASE_2"/>
    <property type="match status" value="1"/>
</dbReference>
<proteinExistence type="predicted"/>
<dbReference type="Pfam" id="PF02786">
    <property type="entry name" value="CPSase_L_D2"/>
    <property type="match status" value="1"/>
</dbReference>
<dbReference type="Gene3D" id="2.40.50.100">
    <property type="match status" value="1"/>
</dbReference>
<dbReference type="eggNOG" id="KOG0238">
    <property type="taxonomic scope" value="Eukaryota"/>
</dbReference>
<dbReference type="Pfam" id="PF02785">
    <property type="entry name" value="Biotin_carb_C"/>
    <property type="match status" value="1"/>
</dbReference>
<dbReference type="PROSITE" id="PS50975">
    <property type="entry name" value="ATP_GRASP"/>
    <property type="match status" value="1"/>
</dbReference>
<evidence type="ECO:0000256" key="6">
    <source>
        <dbReference type="PROSITE-ProRule" id="PRU00409"/>
    </source>
</evidence>
<dbReference type="InterPro" id="IPR011053">
    <property type="entry name" value="Single_hybrid_motif"/>
</dbReference>
<accession>A0A0L0D3Q9</accession>
<dbReference type="SUPFAM" id="SSF51230">
    <property type="entry name" value="Single hybrid motif"/>
    <property type="match status" value="1"/>
</dbReference>
<organism evidence="10 11">
    <name type="scientific">Thecamonas trahens ATCC 50062</name>
    <dbReference type="NCBI Taxonomy" id="461836"/>
    <lineage>
        <taxon>Eukaryota</taxon>
        <taxon>Apusozoa</taxon>
        <taxon>Apusomonadida</taxon>
        <taxon>Apusomonadidae</taxon>
        <taxon>Thecamonas</taxon>
    </lineage>
</organism>
<dbReference type="InterPro" id="IPR016185">
    <property type="entry name" value="PreATP-grasp_dom_sf"/>
</dbReference>
<dbReference type="SUPFAM" id="SSF51246">
    <property type="entry name" value="Rudiment single hybrid motif"/>
    <property type="match status" value="1"/>
</dbReference>
<sequence length="749" mass="77480">MIISKVLVANRGEVALRIIGTCRKLGIATVAVYSEADADALHVAAADEAVFIGPPPAIDSYLVVDALIDAARATRCDAVHPGYGFLSERAEFARAVGEAGLVFIGPSPEAMDAMGSKIGAKNLLTATADGVPVIPGYAGADQSVPALVAAAADIGTPLLVKASAGGGGKGMRVVRDLAELEGAIASAKAEAAASFGDDSLLLERYFDSVRHVEFQVFGDAHGNVVHMFERECSVQRRHQKVVEEAPSPALGPRLRAVMGAAAIAIARAVAYVGAGTVEFIVDASPPHLGFEDSESDVLPPFYFLEMNTRLQVEHAVTEAVTGLDLVALQIAVAQGEALPSLLAHCPWAVDQESADRCEPPPLGAAIEVRVYAEDPLNNFLPCTGRVDLFVPPTSPPGVRVDAGIATGHAISVFYDPMVAKLTVSGRNRMEAIRAMRTALAHTAVLGVTTNIAFLDAIVGHAAFAAGETLTSFIPTHTPAAALVAADAAARATDTPRLAIAALVYGWVVRARARASPSAPRPHLLRHIPSGWCNTARTRTQKQLIALPGGGAPIAATYRAVHETGASAPATLAPQAFELSLPGALVGADGELVFDVLLGELDGDYRMRLAIDGASAWYTCHAGIAADAPDAEGMRVFVHSPSLSPQSSGMGVELVSRFASSKGYASTGSGSSSGRDLTPRAPMPCKIVSVGVAPGDTVFAGDTLVVIESMKMQTKVLATAEAAIVDAVLVNPGQLVAAGDVLVILVDDDE</sequence>
<dbReference type="InterPro" id="IPR000089">
    <property type="entry name" value="Biotin_lipoyl"/>
</dbReference>
<dbReference type="InterPro" id="IPR005481">
    <property type="entry name" value="BC-like_N"/>
</dbReference>
<name>A0A0L0D3Q9_THETB</name>
<dbReference type="GO" id="GO:0016874">
    <property type="term" value="F:ligase activity"/>
    <property type="evidence" value="ECO:0007669"/>
    <property type="project" value="UniProtKB-KW"/>
</dbReference>
<dbReference type="OrthoDB" id="196847at2759"/>
<evidence type="ECO:0000256" key="3">
    <source>
        <dbReference type="ARBA" id="ARBA00022741"/>
    </source>
</evidence>
<dbReference type="InterPro" id="IPR011761">
    <property type="entry name" value="ATP-grasp"/>
</dbReference>
<dbReference type="GeneID" id="25559879"/>
<evidence type="ECO:0000313" key="11">
    <source>
        <dbReference type="Proteomes" id="UP000054408"/>
    </source>
</evidence>
<keyword evidence="2" id="KW-0436">Ligase</keyword>
<dbReference type="GO" id="GO:0046872">
    <property type="term" value="F:metal ion binding"/>
    <property type="evidence" value="ECO:0007669"/>
    <property type="project" value="InterPro"/>
</dbReference>
<evidence type="ECO:0000313" key="10">
    <source>
        <dbReference type="EMBL" id="KNC45938.1"/>
    </source>
</evidence>
<feature type="domain" description="Biotin carboxylation" evidence="9">
    <location>
        <begin position="2"/>
        <end position="478"/>
    </location>
</feature>
<evidence type="ECO:0000259" key="9">
    <source>
        <dbReference type="PROSITE" id="PS50979"/>
    </source>
</evidence>
<dbReference type="SUPFAM" id="SSF56059">
    <property type="entry name" value="Glutathione synthetase ATP-binding domain-like"/>
    <property type="match status" value="1"/>
</dbReference>
<evidence type="ECO:0000256" key="4">
    <source>
        <dbReference type="ARBA" id="ARBA00022840"/>
    </source>
</evidence>
<dbReference type="Proteomes" id="UP000054408">
    <property type="component" value="Unassembled WGS sequence"/>
</dbReference>
<comment type="cofactor">
    <cofactor evidence="1">
        <name>biotin</name>
        <dbReference type="ChEBI" id="CHEBI:57586"/>
    </cofactor>
</comment>
<dbReference type="FunFam" id="3.40.50.20:FF:000010">
    <property type="entry name" value="Propionyl-CoA carboxylase subunit alpha"/>
    <property type="match status" value="1"/>
</dbReference>
<dbReference type="GO" id="GO:0005524">
    <property type="term" value="F:ATP binding"/>
    <property type="evidence" value="ECO:0007669"/>
    <property type="project" value="UniProtKB-UniRule"/>
</dbReference>
<feature type="domain" description="ATP-grasp" evidence="8">
    <location>
        <begin position="123"/>
        <end position="334"/>
    </location>
</feature>
<evidence type="ECO:0000256" key="5">
    <source>
        <dbReference type="ARBA" id="ARBA00023267"/>
    </source>
</evidence>
<dbReference type="Gene3D" id="3.30.470.20">
    <property type="entry name" value="ATP-grasp fold, B domain"/>
    <property type="match status" value="1"/>
</dbReference>
<evidence type="ECO:0000256" key="2">
    <source>
        <dbReference type="ARBA" id="ARBA00022598"/>
    </source>
</evidence>
<dbReference type="SMART" id="SM00878">
    <property type="entry name" value="Biotin_carb_C"/>
    <property type="match status" value="1"/>
</dbReference>
<dbReference type="PROSITE" id="PS50968">
    <property type="entry name" value="BIOTINYL_LIPOYL"/>
    <property type="match status" value="1"/>
</dbReference>
<feature type="domain" description="Lipoyl-binding" evidence="7">
    <location>
        <begin position="665"/>
        <end position="745"/>
    </location>
</feature>
<dbReference type="PANTHER" id="PTHR18866">
    <property type="entry name" value="CARBOXYLASE:PYRUVATE/ACETYL-COA/PROPIONYL-COA CARBOXYLASE"/>
    <property type="match status" value="1"/>
</dbReference>
<dbReference type="STRING" id="461836.A0A0L0D3Q9"/>
<dbReference type="Pfam" id="PF00364">
    <property type="entry name" value="Biotin_lipoyl"/>
    <property type="match status" value="1"/>
</dbReference>
<keyword evidence="3 6" id="KW-0547">Nucleotide-binding</keyword>
<dbReference type="SUPFAM" id="SSF52440">
    <property type="entry name" value="PreATP-grasp domain"/>
    <property type="match status" value="1"/>
</dbReference>
<dbReference type="PANTHER" id="PTHR18866:SF127">
    <property type="match status" value="1"/>
</dbReference>
<dbReference type="InterPro" id="IPR050856">
    <property type="entry name" value="Biotin_carboxylase_complex"/>
</dbReference>
<dbReference type="AlphaFoldDB" id="A0A0L0D3Q9"/>
<keyword evidence="4 6" id="KW-0067">ATP-binding</keyword>
<dbReference type="Pfam" id="PF00289">
    <property type="entry name" value="Biotin_carb_N"/>
    <property type="match status" value="1"/>
</dbReference>
<dbReference type="PROSITE" id="PS50979">
    <property type="entry name" value="BC"/>
    <property type="match status" value="1"/>
</dbReference>
<keyword evidence="5" id="KW-0092">Biotin</keyword>
<reference evidence="10 11" key="1">
    <citation type="submission" date="2010-05" db="EMBL/GenBank/DDBJ databases">
        <title>The Genome Sequence of Thecamonas trahens ATCC 50062.</title>
        <authorList>
            <consortium name="The Broad Institute Genome Sequencing Platform"/>
            <person name="Russ C."/>
            <person name="Cuomo C."/>
            <person name="Shea T."/>
            <person name="Young S.K."/>
            <person name="Zeng Q."/>
            <person name="Koehrsen M."/>
            <person name="Haas B."/>
            <person name="Borodovsky M."/>
            <person name="Guigo R."/>
            <person name="Alvarado L."/>
            <person name="Berlin A."/>
            <person name="Bochicchio J."/>
            <person name="Borenstein D."/>
            <person name="Chapman S."/>
            <person name="Chen Z."/>
            <person name="Freedman E."/>
            <person name="Gellesch M."/>
            <person name="Goldberg J."/>
            <person name="Griggs A."/>
            <person name="Gujja S."/>
            <person name="Heilman E."/>
            <person name="Heiman D."/>
            <person name="Hepburn T."/>
            <person name="Howarth C."/>
            <person name="Jen D."/>
            <person name="Larson L."/>
            <person name="Mehta T."/>
            <person name="Park D."/>
            <person name="Pearson M."/>
            <person name="Roberts A."/>
            <person name="Saif S."/>
            <person name="Shenoy N."/>
            <person name="Sisk P."/>
            <person name="Stolte C."/>
            <person name="Sykes S."/>
            <person name="Thomson T."/>
            <person name="Walk T."/>
            <person name="White J."/>
            <person name="Yandava C."/>
            <person name="Burger G."/>
            <person name="Gray M.W."/>
            <person name="Holland P.W.H."/>
            <person name="King N."/>
            <person name="Lang F.B.F."/>
            <person name="Roger A.J."/>
            <person name="Ruiz-Trillo I."/>
            <person name="Lander E."/>
            <person name="Nusbaum C."/>
        </authorList>
    </citation>
    <scope>NUCLEOTIDE SEQUENCE [LARGE SCALE GENOMIC DNA]</scope>
    <source>
        <strain evidence="10 11">ATCC 50062</strain>
    </source>
</reference>
<dbReference type="InterPro" id="IPR011054">
    <property type="entry name" value="Rudment_hybrid_motif"/>
</dbReference>
<dbReference type="FunFam" id="3.30.1490.20:FF:000003">
    <property type="entry name" value="acetyl-CoA carboxylase isoform X1"/>
    <property type="match status" value="1"/>
</dbReference>
<protein>
    <submittedName>
        <fullName evidence="10">Carbamoyl-phosphate synthase subunit L ATP-binding</fullName>
    </submittedName>
</protein>
<evidence type="ECO:0000259" key="7">
    <source>
        <dbReference type="PROSITE" id="PS50968"/>
    </source>
</evidence>
<evidence type="ECO:0000259" key="8">
    <source>
        <dbReference type="PROSITE" id="PS50975"/>
    </source>
</evidence>
<dbReference type="EMBL" id="GL349433">
    <property type="protein sequence ID" value="KNC45938.1"/>
    <property type="molecule type" value="Genomic_DNA"/>
</dbReference>
<evidence type="ECO:0000256" key="1">
    <source>
        <dbReference type="ARBA" id="ARBA00001953"/>
    </source>
</evidence>
<keyword evidence="11" id="KW-1185">Reference proteome</keyword>
<gene>
    <name evidence="10" type="ORF">AMSG_00052</name>
</gene>
<dbReference type="CDD" id="cd06850">
    <property type="entry name" value="biotinyl_domain"/>
    <property type="match status" value="1"/>
</dbReference>